<name>A0ABR2G9I8_9ROSI</name>
<accession>A0ABR2G9I8</accession>
<evidence type="ECO:0000313" key="2">
    <source>
        <dbReference type="Proteomes" id="UP001472677"/>
    </source>
</evidence>
<organism evidence="1 2">
    <name type="scientific">Hibiscus sabdariffa</name>
    <name type="common">roselle</name>
    <dbReference type="NCBI Taxonomy" id="183260"/>
    <lineage>
        <taxon>Eukaryota</taxon>
        <taxon>Viridiplantae</taxon>
        <taxon>Streptophyta</taxon>
        <taxon>Embryophyta</taxon>
        <taxon>Tracheophyta</taxon>
        <taxon>Spermatophyta</taxon>
        <taxon>Magnoliopsida</taxon>
        <taxon>eudicotyledons</taxon>
        <taxon>Gunneridae</taxon>
        <taxon>Pentapetalae</taxon>
        <taxon>rosids</taxon>
        <taxon>malvids</taxon>
        <taxon>Malvales</taxon>
        <taxon>Malvaceae</taxon>
        <taxon>Malvoideae</taxon>
        <taxon>Hibiscus</taxon>
    </lineage>
</organism>
<dbReference type="Proteomes" id="UP001472677">
    <property type="component" value="Unassembled WGS sequence"/>
</dbReference>
<gene>
    <name evidence="1" type="ORF">V6N12_065446</name>
</gene>
<reference evidence="1 2" key="1">
    <citation type="journal article" date="2024" name="G3 (Bethesda)">
        <title>Genome assembly of Hibiscus sabdariffa L. provides insights into metabolisms of medicinal natural products.</title>
        <authorList>
            <person name="Kim T."/>
        </authorList>
    </citation>
    <scope>NUCLEOTIDE SEQUENCE [LARGE SCALE GENOMIC DNA]</scope>
    <source>
        <strain evidence="1">TK-2024</strain>
        <tissue evidence="1">Old leaves</tissue>
    </source>
</reference>
<dbReference type="EMBL" id="JBBPBM010000002">
    <property type="protein sequence ID" value="KAK8596969.1"/>
    <property type="molecule type" value="Genomic_DNA"/>
</dbReference>
<keyword evidence="2" id="KW-1185">Reference proteome</keyword>
<evidence type="ECO:0000313" key="1">
    <source>
        <dbReference type="EMBL" id="KAK8596969.1"/>
    </source>
</evidence>
<proteinExistence type="predicted"/>
<protein>
    <submittedName>
        <fullName evidence="1">Uncharacterized protein</fullName>
    </submittedName>
</protein>
<comment type="caution">
    <text evidence="1">The sequence shown here is derived from an EMBL/GenBank/DDBJ whole genome shotgun (WGS) entry which is preliminary data.</text>
</comment>
<sequence>MLKKFFVEPKVPTEVLTESLIPPAIIAIPPPVMTVDMILKIPPPPLLTSFEEEMIVELEVEIQNSTTLSLHEVFKTVGLCTSTCDLIRGKARMFVVGSISGLEADGRADLDNLNRGLLGYMPSVPIRFSNKTSSRK</sequence>